<keyword evidence="1" id="KW-0812">Transmembrane</keyword>
<keyword evidence="3" id="KW-1185">Reference proteome</keyword>
<accession>A0ABZ1ZML2</accession>
<sequence>MTRSKLSRRERLMLWGVLLGSAVTAVIGAMADGVIRWVFP</sequence>
<protein>
    <submittedName>
        <fullName evidence="2">Uncharacterized protein</fullName>
    </submittedName>
</protein>
<evidence type="ECO:0000313" key="2">
    <source>
        <dbReference type="EMBL" id="WUX38797.1"/>
    </source>
</evidence>
<dbReference type="EMBL" id="CP109491">
    <property type="protein sequence ID" value="WUX38797.1"/>
    <property type="molecule type" value="Genomic_DNA"/>
</dbReference>
<gene>
    <name evidence="2" type="ORF">OG367_22335</name>
</gene>
<name>A0ABZ1ZML2_STRAQ</name>
<keyword evidence="1" id="KW-1133">Transmembrane helix</keyword>
<proteinExistence type="predicted"/>
<keyword evidence="1" id="KW-0472">Membrane</keyword>
<evidence type="ECO:0000313" key="3">
    <source>
        <dbReference type="Proteomes" id="UP001431926"/>
    </source>
</evidence>
<organism evidence="2 3">
    <name type="scientific">Streptomyces anulatus</name>
    <name type="common">Streptomyces chrysomallus</name>
    <dbReference type="NCBI Taxonomy" id="1892"/>
    <lineage>
        <taxon>Bacteria</taxon>
        <taxon>Bacillati</taxon>
        <taxon>Actinomycetota</taxon>
        <taxon>Actinomycetes</taxon>
        <taxon>Kitasatosporales</taxon>
        <taxon>Streptomycetaceae</taxon>
        <taxon>Streptomyces</taxon>
    </lineage>
</organism>
<dbReference type="RefSeq" id="WP_329357180.1">
    <property type="nucleotide sequence ID" value="NZ_CP109490.1"/>
</dbReference>
<feature type="transmembrane region" description="Helical" evidence="1">
    <location>
        <begin position="12"/>
        <end position="39"/>
    </location>
</feature>
<evidence type="ECO:0000256" key="1">
    <source>
        <dbReference type="SAM" id="Phobius"/>
    </source>
</evidence>
<dbReference type="Proteomes" id="UP001431926">
    <property type="component" value="Chromosome"/>
</dbReference>
<reference evidence="2" key="1">
    <citation type="submission" date="2022-10" db="EMBL/GenBank/DDBJ databases">
        <title>The complete genomes of actinobacterial strains from the NBC collection.</title>
        <authorList>
            <person name="Joergensen T.S."/>
            <person name="Alvarez Arevalo M."/>
            <person name="Sterndorff E.B."/>
            <person name="Faurdal D."/>
            <person name="Vuksanovic O."/>
            <person name="Mourched A.-S."/>
            <person name="Charusanti P."/>
            <person name="Shaw S."/>
            <person name="Blin K."/>
            <person name="Weber T."/>
        </authorList>
    </citation>
    <scope>NUCLEOTIDE SEQUENCE</scope>
    <source>
        <strain evidence="2">NBC_01436</strain>
    </source>
</reference>